<evidence type="ECO:0000256" key="1">
    <source>
        <dbReference type="SAM" id="MobiDB-lite"/>
    </source>
</evidence>
<keyword evidence="3" id="KW-1185">Reference proteome</keyword>
<comment type="caution">
    <text evidence="2">The sequence shown here is derived from an EMBL/GenBank/DDBJ whole genome shotgun (WGS) entry which is preliminary data.</text>
</comment>
<evidence type="ECO:0000313" key="3">
    <source>
        <dbReference type="Proteomes" id="UP000653305"/>
    </source>
</evidence>
<feature type="non-terminal residue" evidence="2">
    <location>
        <position position="1"/>
    </location>
</feature>
<feature type="compositionally biased region" description="Basic residues" evidence="1">
    <location>
        <begin position="46"/>
        <end position="55"/>
    </location>
</feature>
<proteinExistence type="predicted"/>
<accession>A0A830CVG2</accession>
<organism evidence="2 3">
    <name type="scientific">Phtheirospermum japonicum</name>
    <dbReference type="NCBI Taxonomy" id="374723"/>
    <lineage>
        <taxon>Eukaryota</taxon>
        <taxon>Viridiplantae</taxon>
        <taxon>Streptophyta</taxon>
        <taxon>Embryophyta</taxon>
        <taxon>Tracheophyta</taxon>
        <taxon>Spermatophyta</taxon>
        <taxon>Magnoliopsida</taxon>
        <taxon>eudicotyledons</taxon>
        <taxon>Gunneridae</taxon>
        <taxon>Pentapetalae</taxon>
        <taxon>asterids</taxon>
        <taxon>lamiids</taxon>
        <taxon>Lamiales</taxon>
        <taxon>Orobanchaceae</taxon>
        <taxon>Orobanchaceae incertae sedis</taxon>
        <taxon>Phtheirospermum</taxon>
    </lineage>
</organism>
<evidence type="ECO:0000313" key="2">
    <source>
        <dbReference type="EMBL" id="GFQ00185.1"/>
    </source>
</evidence>
<dbReference type="AlphaFoldDB" id="A0A830CVG2"/>
<dbReference type="Proteomes" id="UP000653305">
    <property type="component" value="Unassembled WGS sequence"/>
</dbReference>
<gene>
    <name evidence="2" type="ORF">PHJA_002162500</name>
</gene>
<sequence>HELCIICQPYQSTSSRRNPARSADHGARSHLIHRERLSRRHDYRHHRGFRLRRQGYRSDRHLETEDQSDPQRVGSFRQAGREPVRHHWVDVRGLGERYGRC</sequence>
<protein>
    <submittedName>
        <fullName evidence="2">Mitochondrial import inner membrane translocase subunit tim23-1</fullName>
    </submittedName>
</protein>
<name>A0A830CVG2_9LAMI</name>
<feature type="region of interest" description="Disordered" evidence="1">
    <location>
        <begin position="46"/>
        <end position="81"/>
    </location>
</feature>
<dbReference type="EMBL" id="BMAC01000614">
    <property type="protein sequence ID" value="GFQ00185.1"/>
    <property type="molecule type" value="Genomic_DNA"/>
</dbReference>
<reference evidence="2" key="1">
    <citation type="submission" date="2020-07" db="EMBL/GenBank/DDBJ databases">
        <title>Ethylene signaling mediates host invasion by parasitic plants.</title>
        <authorList>
            <person name="Yoshida S."/>
        </authorList>
    </citation>
    <scope>NUCLEOTIDE SEQUENCE</scope>
    <source>
        <strain evidence="2">Okayama</strain>
    </source>
</reference>